<evidence type="ECO:0000256" key="1">
    <source>
        <dbReference type="SAM" id="MobiDB-lite"/>
    </source>
</evidence>
<accession>M7BLN4</accession>
<keyword evidence="3" id="KW-1185">Reference proteome</keyword>
<dbReference type="Proteomes" id="UP000031443">
    <property type="component" value="Unassembled WGS sequence"/>
</dbReference>
<evidence type="ECO:0000313" key="3">
    <source>
        <dbReference type="Proteomes" id="UP000031443"/>
    </source>
</evidence>
<feature type="region of interest" description="Disordered" evidence="1">
    <location>
        <begin position="1"/>
        <end position="29"/>
    </location>
</feature>
<gene>
    <name evidence="2" type="ORF">UY3_09922</name>
</gene>
<reference evidence="3" key="1">
    <citation type="journal article" date="2013" name="Nat. Genet.">
        <title>The draft genomes of soft-shell turtle and green sea turtle yield insights into the development and evolution of the turtle-specific body plan.</title>
        <authorList>
            <person name="Wang Z."/>
            <person name="Pascual-Anaya J."/>
            <person name="Zadissa A."/>
            <person name="Li W."/>
            <person name="Niimura Y."/>
            <person name="Huang Z."/>
            <person name="Li C."/>
            <person name="White S."/>
            <person name="Xiong Z."/>
            <person name="Fang D."/>
            <person name="Wang B."/>
            <person name="Ming Y."/>
            <person name="Chen Y."/>
            <person name="Zheng Y."/>
            <person name="Kuraku S."/>
            <person name="Pignatelli M."/>
            <person name="Herrero J."/>
            <person name="Beal K."/>
            <person name="Nozawa M."/>
            <person name="Li Q."/>
            <person name="Wang J."/>
            <person name="Zhang H."/>
            <person name="Yu L."/>
            <person name="Shigenobu S."/>
            <person name="Wang J."/>
            <person name="Liu J."/>
            <person name="Flicek P."/>
            <person name="Searle S."/>
            <person name="Wang J."/>
            <person name="Kuratani S."/>
            <person name="Yin Y."/>
            <person name="Aken B."/>
            <person name="Zhang G."/>
            <person name="Irie N."/>
        </authorList>
    </citation>
    <scope>NUCLEOTIDE SEQUENCE [LARGE SCALE GENOMIC DNA]</scope>
</reference>
<dbReference type="EMBL" id="KB538130">
    <property type="protein sequence ID" value="EMP32913.1"/>
    <property type="molecule type" value="Genomic_DNA"/>
</dbReference>
<organism evidence="2 3">
    <name type="scientific">Chelonia mydas</name>
    <name type="common">Green sea-turtle</name>
    <name type="synonym">Chelonia agassizi</name>
    <dbReference type="NCBI Taxonomy" id="8469"/>
    <lineage>
        <taxon>Eukaryota</taxon>
        <taxon>Metazoa</taxon>
        <taxon>Chordata</taxon>
        <taxon>Craniata</taxon>
        <taxon>Vertebrata</taxon>
        <taxon>Euteleostomi</taxon>
        <taxon>Archelosauria</taxon>
        <taxon>Testudinata</taxon>
        <taxon>Testudines</taxon>
        <taxon>Cryptodira</taxon>
        <taxon>Durocryptodira</taxon>
        <taxon>Americhelydia</taxon>
        <taxon>Chelonioidea</taxon>
        <taxon>Cheloniidae</taxon>
        <taxon>Chelonia</taxon>
    </lineage>
</organism>
<feature type="compositionally biased region" description="Polar residues" evidence="1">
    <location>
        <begin position="16"/>
        <end position="26"/>
    </location>
</feature>
<evidence type="ECO:0000313" key="2">
    <source>
        <dbReference type="EMBL" id="EMP32913.1"/>
    </source>
</evidence>
<name>M7BLN4_CHEMY</name>
<protein>
    <submittedName>
        <fullName evidence="2">Uncharacterized protein</fullName>
    </submittedName>
</protein>
<proteinExistence type="predicted"/>
<dbReference type="AlphaFoldDB" id="M7BLN4"/>
<sequence length="118" mass="12718">MGPARQGLSLHKRQNKTGNKSGNKSQGWRCGAKNNSTYFQAQAWAPRASLLTRLQSSGSIHAAVFSTIVYIIRTHNGHFLGLYRRAAGPGKGSSYDKVTLEGFRLLADAGPAHVIPIA</sequence>